<evidence type="ECO:0000313" key="1">
    <source>
        <dbReference type="EMBL" id="KKM16164.1"/>
    </source>
</evidence>
<proteinExistence type="predicted"/>
<accession>A0A0F9I917</accession>
<name>A0A0F9I917_9ZZZZ</name>
<comment type="caution">
    <text evidence="1">The sequence shown here is derived from an EMBL/GenBank/DDBJ whole genome shotgun (WGS) entry which is preliminary data.</text>
</comment>
<gene>
    <name evidence="1" type="ORF">LCGC14_1688590</name>
</gene>
<protein>
    <submittedName>
        <fullName evidence="1">Uncharacterized protein</fullName>
    </submittedName>
</protein>
<dbReference type="EMBL" id="LAZR01014735">
    <property type="protein sequence ID" value="KKM16164.1"/>
    <property type="molecule type" value="Genomic_DNA"/>
</dbReference>
<reference evidence="1" key="1">
    <citation type="journal article" date="2015" name="Nature">
        <title>Complex archaea that bridge the gap between prokaryotes and eukaryotes.</title>
        <authorList>
            <person name="Spang A."/>
            <person name="Saw J.H."/>
            <person name="Jorgensen S.L."/>
            <person name="Zaremba-Niedzwiedzka K."/>
            <person name="Martijn J."/>
            <person name="Lind A.E."/>
            <person name="van Eijk R."/>
            <person name="Schleper C."/>
            <person name="Guy L."/>
            <person name="Ettema T.J."/>
        </authorList>
    </citation>
    <scope>NUCLEOTIDE SEQUENCE</scope>
</reference>
<dbReference type="AlphaFoldDB" id="A0A0F9I917"/>
<sequence length="89" mass="10818">MNFNVDCVRNCLESNGVVFTVRSYFYNSENSEFNDRKIKRFFIKEINKKEDLIDFVKLSGFGNVEEWWNKIEMFCKFKKKYLYLASFSH</sequence>
<organism evidence="1">
    <name type="scientific">marine sediment metagenome</name>
    <dbReference type="NCBI Taxonomy" id="412755"/>
    <lineage>
        <taxon>unclassified sequences</taxon>
        <taxon>metagenomes</taxon>
        <taxon>ecological metagenomes</taxon>
    </lineage>
</organism>